<proteinExistence type="predicted"/>
<protein>
    <submittedName>
        <fullName evidence="2">Uncharacterized protein</fullName>
    </submittedName>
</protein>
<accession>E3KQZ0</accession>
<dbReference type="OrthoDB" id="2497193at2759"/>
<evidence type="ECO:0000313" key="3">
    <source>
        <dbReference type="Proteomes" id="UP000008783"/>
    </source>
</evidence>
<gene>
    <name evidence="2" type="ORF">PGTG_13097</name>
</gene>
<feature type="compositionally biased region" description="Acidic residues" evidence="1">
    <location>
        <begin position="132"/>
        <end position="149"/>
    </location>
</feature>
<organism evidence="2 3">
    <name type="scientific">Puccinia graminis f. sp. tritici (strain CRL 75-36-700-3 / race SCCL)</name>
    <name type="common">Black stem rust fungus</name>
    <dbReference type="NCBI Taxonomy" id="418459"/>
    <lineage>
        <taxon>Eukaryota</taxon>
        <taxon>Fungi</taxon>
        <taxon>Dikarya</taxon>
        <taxon>Basidiomycota</taxon>
        <taxon>Pucciniomycotina</taxon>
        <taxon>Pucciniomycetes</taxon>
        <taxon>Pucciniales</taxon>
        <taxon>Pucciniaceae</taxon>
        <taxon>Puccinia</taxon>
    </lineage>
</organism>
<feature type="region of interest" description="Disordered" evidence="1">
    <location>
        <begin position="126"/>
        <end position="149"/>
    </location>
</feature>
<keyword evidence="3" id="KW-1185">Reference proteome</keyword>
<dbReference type="Proteomes" id="UP000008783">
    <property type="component" value="Unassembled WGS sequence"/>
</dbReference>
<dbReference type="EMBL" id="DS178302">
    <property type="protein sequence ID" value="EFP86715.2"/>
    <property type="molecule type" value="Genomic_DNA"/>
</dbReference>
<name>E3KQZ0_PUCGT</name>
<reference evidence="3" key="2">
    <citation type="journal article" date="2011" name="Proc. Natl. Acad. Sci. U.S.A.">
        <title>Obligate biotrophy features unraveled by the genomic analysis of rust fungi.</title>
        <authorList>
            <person name="Duplessis S."/>
            <person name="Cuomo C.A."/>
            <person name="Lin Y.-C."/>
            <person name="Aerts A."/>
            <person name="Tisserant E."/>
            <person name="Veneault-Fourrey C."/>
            <person name="Joly D.L."/>
            <person name="Hacquard S."/>
            <person name="Amselem J."/>
            <person name="Cantarel B.L."/>
            <person name="Chiu R."/>
            <person name="Coutinho P.M."/>
            <person name="Feau N."/>
            <person name="Field M."/>
            <person name="Frey P."/>
            <person name="Gelhaye E."/>
            <person name="Goldberg J."/>
            <person name="Grabherr M.G."/>
            <person name="Kodira C.D."/>
            <person name="Kohler A."/>
            <person name="Kuees U."/>
            <person name="Lindquist E.A."/>
            <person name="Lucas S.M."/>
            <person name="Mago R."/>
            <person name="Mauceli E."/>
            <person name="Morin E."/>
            <person name="Murat C."/>
            <person name="Pangilinan J.L."/>
            <person name="Park R."/>
            <person name="Pearson M."/>
            <person name="Quesneville H."/>
            <person name="Rouhier N."/>
            <person name="Sakthikumar S."/>
            <person name="Salamov A.A."/>
            <person name="Schmutz J."/>
            <person name="Selles B."/>
            <person name="Shapiro H."/>
            <person name="Tanguay P."/>
            <person name="Tuskan G.A."/>
            <person name="Henrissat B."/>
            <person name="Van de Peer Y."/>
            <person name="Rouze P."/>
            <person name="Ellis J.G."/>
            <person name="Dodds P.N."/>
            <person name="Schein J.E."/>
            <person name="Zhong S."/>
            <person name="Hamelin R.C."/>
            <person name="Grigoriev I.V."/>
            <person name="Szabo L.J."/>
            <person name="Martin F."/>
        </authorList>
    </citation>
    <scope>NUCLEOTIDE SEQUENCE [LARGE SCALE GENOMIC DNA]</scope>
    <source>
        <strain evidence="3">CRL 75-36-700-3 / race SCCL</strain>
    </source>
</reference>
<evidence type="ECO:0000313" key="2">
    <source>
        <dbReference type="EMBL" id="EFP86715.2"/>
    </source>
</evidence>
<dbReference type="RefSeq" id="XP_003331134.2">
    <property type="nucleotide sequence ID" value="XM_003331086.2"/>
</dbReference>
<sequence length="220" mass="25020">MTPKSFMLHFLHSDNSDLAYRRRYWAESAVDSTVVLVKAIRDKMNSSAPGQQAWADFIQEEAIKILAGQVPPKGNHPHGAYQSSTSVTKGYFSQEEKDKREALMTSTHMPFLYNILLAMLQQQRKHITSSEKDEDDSEDDFLTDDKDDDMPVDADVMAYAKKTSGDARLHFRYTTGAIERSPDVPKTLAKILRPSNRWDHEGTSGFHRRWCNSHPTGATR</sequence>
<evidence type="ECO:0000256" key="1">
    <source>
        <dbReference type="SAM" id="MobiDB-lite"/>
    </source>
</evidence>
<reference key="1">
    <citation type="submission" date="2007-01" db="EMBL/GenBank/DDBJ databases">
        <title>The Genome Sequence of Puccinia graminis f. sp. tritici Strain CRL 75-36-700-3.</title>
        <authorList>
            <consortium name="The Broad Institute Genome Sequencing Platform"/>
            <person name="Birren B."/>
            <person name="Lander E."/>
            <person name="Galagan J."/>
            <person name="Nusbaum C."/>
            <person name="Devon K."/>
            <person name="Cuomo C."/>
            <person name="Jaffe D."/>
            <person name="Butler J."/>
            <person name="Alvarez P."/>
            <person name="Gnerre S."/>
            <person name="Grabherr M."/>
            <person name="Mauceli E."/>
            <person name="Brockman W."/>
            <person name="Young S."/>
            <person name="LaButti K."/>
            <person name="Sykes S."/>
            <person name="DeCaprio D."/>
            <person name="Crawford M."/>
            <person name="Koehrsen M."/>
            <person name="Engels R."/>
            <person name="Montgomery P."/>
            <person name="Pearson M."/>
            <person name="Howarth C."/>
            <person name="Larson L."/>
            <person name="White J."/>
            <person name="Zeng Q."/>
            <person name="Kodira C."/>
            <person name="Yandava C."/>
            <person name="Alvarado L."/>
            <person name="O'Leary S."/>
            <person name="Szabo L."/>
            <person name="Dean R."/>
            <person name="Schein J."/>
        </authorList>
    </citation>
    <scope>NUCLEOTIDE SEQUENCE</scope>
    <source>
        <strain>CRL 75-36-700-3</strain>
    </source>
</reference>
<dbReference type="HOGENOM" id="CLU_1256591_0_0_1"/>
<dbReference type="KEGG" id="pgr:PGTG_13097"/>
<dbReference type="InParanoid" id="E3KQZ0"/>
<dbReference type="GeneID" id="10541144"/>
<dbReference type="VEuPathDB" id="FungiDB:PGTG_13097"/>
<dbReference type="AlphaFoldDB" id="E3KQZ0"/>